<dbReference type="RefSeq" id="WP_277568559.1">
    <property type="nucleotide sequence ID" value="NZ_JAPDHZ010000008.1"/>
</dbReference>
<dbReference type="SUPFAM" id="SSF55729">
    <property type="entry name" value="Acyl-CoA N-acyltransferases (Nat)"/>
    <property type="match status" value="1"/>
</dbReference>
<dbReference type="InterPro" id="IPR050680">
    <property type="entry name" value="YpeA/RimI_acetyltransf"/>
</dbReference>
<dbReference type="Gene3D" id="3.40.630.30">
    <property type="match status" value="1"/>
</dbReference>
<evidence type="ECO:0000313" key="5">
    <source>
        <dbReference type="Proteomes" id="UP001153387"/>
    </source>
</evidence>
<keyword evidence="5" id="KW-1185">Reference proteome</keyword>
<sequence length="193" mass="22472">MLDRSVPYFNVIMKRRPGRPIPECPLPAGYALTRFSPGSESRWAEIEASVGEFERAEEAIRYFRQTYMPMPDELGKRLLFVENERGEAVGTIMCWWDCTAGRRDPSIHWFAVKREHQGKGLGKALVAACLREMIRLEGDRDMYLHTQTWSYKAVRLYNRFGFEIMRDETFGSYANDYDRAMPILDALLKQEGE</sequence>
<dbReference type="PROSITE" id="PS51186">
    <property type="entry name" value="GNAT"/>
    <property type="match status" value="1"/>
</dbReference>
<reference evidence="4 5" key="1">
    <citation type="submission" date="2022-10" db="EMBL/GenBank/DDBJ databases">
        <title>Comparative genomic analysis of Cohnella hashimotonis sp. nov., isolated from the International Space Station.</title>
        <authorList>
            <person name="Simpson A."/>
            <person name="Venkateswaran K."/>
        </authorList>
    </citation>
    <scope>NUCLEOTIDE SEQUENCE [LARGE SCALE GENOMIC DNA]</scope>
    <source>
        <strain evidence="4 5">DSM 18997</strain>
    </source>
</reference>
<evidence type="ECO:0000313" key="4">
    <source>
        <dbReference type="EMBL" id="MDG0794835.1"/>
    </source>
</evidence>
<evidence type="ECO:0000259" key="3">
    <source>
        <dbReference type="PROSITE" id="PS51186"/>
    </source>
</evidence>
<protein>
    <submittedName>
        <fullName evidence="4">GNAT family N-acetyltransferase</fullName>
    </submittedName>
</protein>
<dbReference type="EMBL" id="JAPDHZ010000008">
    <property type="protein sequence ID" value="MDG0794835.1"/>
    <property type="molecule type" value="Genomic_DNA"/>
</dbReference>
<dbReference type="PANTHER" id="PTHR43420:SF12">
    <property type="entry name" value="N-ACETYLTRANSFERASE DOMAIN-CONTAINING PROTEIN"/>
    <property type="match status" value="1"/>
</dbReference>
<accession>A0A9X4KSK4</accession>
<keyword evidence="1" id="KW-0808">Transferase</keyword>
<keyword evidence="2" id="KW-0012">Acyltransferase</keyword>
<dbReference type="InterPro" id="IPR000182">
    <property type="entry name" value="GNAT_dom"/>
</dbReference>
<comment type="caution">
    <text evidence="4">The sequence shown here is derived from an EMBL/GenBank/DDBJ whole genome shotgun (WGS) entry which is preliminary data.</text>
</comment>
<evidence type="ECO:0000256" key="2">
    <source>
        <dbReference type="ARBA" id="ARBA00023315"/>
    </source>
</evidence>
<organism evidence="4 5">
    <name type="scientific">Cohnella ginsengisoli</name>
    <dbReference type="NCBI Taxonomy" id="425004"/>
    <lineage>
        <taxon>Bacteria</taxon>
        <taxon>Bacillati</taxon>
        <taxon>Bacillota</taxon>
        <taxon>Bacilli</taxon>
        <taxon>Bacillales</taxon>
        <taxon>Paenibacillaceae</taxon>
        <taxon>Cohnella</taxon>
    </lineage>
</organism>
<dbReference type="InterPro" id="IPR016181">
    <property type="entry name" value="Acyl_CoA_acyltransferase"/>
</dbReference>
<dbReference type="Pfam" id="PF00583">
    <property type="entry name" value="Acetyltransf_1"/>
    <property type="match status" value="1"/>
</dbReference>
<proteinExistence type="predicted"/>
<gene>
    <name evidence="4" type="ORF">OMP38_31410</name>
</gene>
<name>A0A9X4KSK4_9BACL</name>
<dbReference type="GO" id="GO:0016747">
    <property type="term" value="F:acyltransferase activity, transferring groups other than amino-acyl groups"/>
    <property type="evidence" value="ECO:0007669"/>
    <property type="project" value="InterPro"/>
</dbReference>
<feature type="domain" description="N-acetyltransferase" evidence="3">
    <location>
        <begin position="33"/>
        <end position="182"/>
    </location>
</feature>
<dbReference type="AlphaFoldDB" id="A0A9X4KSK4"/>
<dbReference type="PANTHER" id="PTHR43420">
    <property type="entry name" value="ACETYLTRANSFERASE"/>
    <property type="match status" value="1"/>
</dbReference>
<evidence type="ECO:0000256" key="1">
    <source>
        <dbReference type="ARBA" id="ARBA00022679"/>
    </source>
</evidence>
<dbReference type="CDD" id="cd04301">
    <property type="entry name" value="NAT_SF"/>
    <property type="match status" value="1"/>
</dbReference>
<dbReference type="Proteomes" id="UP001153387">
    <property type="component" value="Unassembled WGS sequence"/>
</dbReference>